<dbReference type="Proteomes" id="UP001152087">
    <property type="component" value="Unassembled WGS sequence"/>
</dbReference>
<dbReference type="AlphaFoldDB" id="A0A9W8UW54"/>
<evidence type="ECO:0000313" key="2">
    <source>
        <dbReference type="Proteomes" id="UP001152087"/>
    </source>
</evidence>
<protein>
    <submittedName>
        <fullName evidence="1">Uncharacterized protein</fullName>
    </submittedName>
</protein>
<keyword evidence="2" id="KW-1185">Reference proteome</keyword>
<gene>
    <name evidence="1" type="ORF">NW755_012856</name>
</gene>
<dbReference type="EMBL" id="JAOQAV010000065">
    <property type="protein sequence ID" value="KAJ4178925.1"/>
    <property type="molecule type" value="Genomic_DNA"/>
</dbReference>
<sequence length="201" mass="22632">MFCASCGHEGHGRFGSNCGTGLGEKIPPLASARPVHWTRQTNYEALMEYPEVKHKLAHQVMRDKRLTEEELLRHAPKVVTTMYSYDQSFSAMLNMKTGKSDTRTFAKPCGSIIVAAMCYLTWARFEVTTVRQGIDLVALSCKSTSDAWAPEGELNIVISKLEEELTQIEVKTHFPGIIIDWGRSKRILTKLFAFCEEAEVE</sequence>
<name>A0A9W8UW54_9HYPO</name>
<evidence type="ECO:0000313" key="1">
    <source>
        <dbReference type="EMBL" id="KAJ4178925.1"/>
    </source>
</evidence>
<proteinExistence type="predicted"/>
<comment type="caution">
    <text evidence="1">The sequence shown here is derived from an EMBL/GenBank/DDBJ whole genome shotgun (WGS) entry which is preliminary data.</text>
</comment>
<reference evidence="1" key="1">
    <citation type="submission" date="2022-09" db="EMBL/GenBank/DDBJ databases">
        <title>Fusarium specimens isolated from Avocado Roots.</title>
        <authorList>
            <person name="Stajich J."/>
            <person name="Roper C."/>
            <person name="Heimlech-Rivalta G."/>
        </authorList>
    </citation>
    <scope>NUCLEOTIDE SEQUENCE</scope>
    <source>
        <strain evidence="1">A02</strain>
    </source>
</reference>
<organism evidence="1 2">
    <name type="scientific">Fusarium falciforme</name>
    <dbReference type="NCBI Taxonomy" id="195108"/>
    <lineage>
        <taxon>Eukaryota</taxon>
        <taxon>Fungi</taxon>
        <taxon>Dikarya</taxon>
        <taxon>Ascomycota</taxon>
        <taxon>Pezizomycotina</taxon>
        <taxon>Sordariomycetes</taxon>
        <taxon>Hypocreomycetidae</taxon>
        <taxon>Hypocreales</taxon>
        <taxon>Nectriaceae</taxon>
        <taxon>Fusarium</taxon>
        <taxon>Fusarium solani species complex</taxon>
    </lineage>
</organism>
<accession>A0A9W8UW54</accession>